<dbReference type="AlphaFoldDB" id="A0A5B0X759"/>
<comment type="caution">
    <text evidence="1">The sequence shown here is derived from an EMBL/GenBank/DDBJ whole genome shotgun (WGS) entry which is preliminary data.</text>
</comment>
<dbReference type="Proteomes" id="UP000323708">
    <property type="component" value="Unassembled WGS sequence"/>
</dbReference>
<gene>
    <name evidence="1" type="ORF">F0M18_01080</name>
</gene>
<proteinExistence type="predicted"/>
<keyword evidence="2" id="KW-1185">Reference proteome</keyword>
<dbReference type="Pfam" id="PF11769">
    <property type="entry name" value="DUF3313"/>
    <property type="match status" value="1"/>
</dbReference>
<sequence>MIKHFLGIAGVATLVTACTGTPTVETGADAEVINGNLHRVDNSRASLAYVDPNADFSKYQRVLIQPLGVDNVEIIQPSNTTSAIQRKEWALTDADKQSLQEMFAAAMEKQLQERGDFPLATTPDDDVLEIVAMITAIAPSGPKDDNRSRTPGRNYVITEGAGSIAVAVAFGDSETGEVLGLVKDARSSSSFWGMNNSVTNKAEVQRVFNSWATQINTALARATGRDQ</sequence>
<dbReference type="EMBL" id="VTUX01000001">
    <property type="protein sequence ID" value="KAA1194069.1"/>
    <property type="molecule type" value="Genomic_DNA"/>
</dbReference>
<accession>A0A5B0X759</accession>
<reference evidence="1 2" key="1">
    <citation type="submission" date="2019-09" db="EMBL/GenBank/DDBJ databases">
        <authorList>
            <person name="Chen X.-Y."/>
        </authorList>
    </citation>
    <scope>NUCLEOTIDE SEQUENCE [LARGE SCALE GENOMIC DNA]</scope>
    <source>
        <strain evidence="1 2">NY5</strain>
    </source>
</reference>
<evidence type="ECO:0000313" key="2">
    <source>
        <dbReference type="Proteomes" id="UP000323708"/>
    </source>
</evidence>
<name>A0A5B0X759_9GAMM</name>
<dbReference type="RefSeq" id="WP_149609538.1">
    <property type="nucleotide sequence ID" value="NZ_VTUX01000001.1"/>
</dbReference>
<dbReference type="InterPro" id="IPR021747">
    <property type="entry name" value="DUF3313"/>
</dbReference>
<organism evidence="1 2">
    <name type="scientific">Pseudohalioglobus sediminis</name>
    <dbReference type="NCBI Taxonomy" id="2606449"/>
    <lineage>
        <taxon>Bacteria</taxon>
        <taxon>Pseudomonadati</taxon>
        <taxon>Pseudomonadota</taxon>
        <taxon>Gammaproteobacteria</taxon>
        <taxon>Cellvibrionales</taxon>
        <taxon>Halieaceae</taxon>
        <taxon>Pseudohalioglobus</taxon>
    </lineage>
</organism>
<protein>
    <submittedName>
        <fullName evidence="1">DUF3313 domain-containing protein</fullName>
    </submittedName>
</protein>
<dbReference type="PROSITE" id="PS51257">
    <property type="entry name" value="PROKAR_LIPOPROTEIN"/>
    <property type="match status" value="1"/>
</dbReference>
<evidence type="ECO:0000313" key="1">
    <source>
        <dbReference type="EMBL" id="KAA1194069.1"/>
    </source>
</evidence>